<dbReference type="PANTHER" id="PTHR11644:SF2">
    <property type="entry name" value="CYTIDINE DEAMINASE"/>
    <property type="match status" value="1"/>
</dbReference>
<dbReference type="GO" id="GO:0005829">
    <property type="term" value="C:cytosol"/>
    <property type="evidence" value="ECO:0007669"/>
    <property type="project" value="TreeGrafter"/>
</dbReference>
<evidence type="ECO:0000256" key="11">
    <source>
        <dbReference type="ARBA" id="ARBA00049558"/>
    </source>
</evidence>
<keyword evidence="8 14" id="KW-0862">Zinc</keyword>
<dbReference type="GO" id="GO:0055086">
    <property type="term" value="P:nucleobase-containing small molecule metabolic process"/>
    <property type="evidence" value="ECO:0007669"/>
    <property type="project" value="UniProtKB-ARBA"/>
</dbReference>
<comment type="similarity">
    <text evidence="3 15">Belongs to the cytidine and deoxycytidylate deaminase family.</text>
</comment>
<dbReference type="STRING" id="476652.DEAC_c20230"/>
<comment type="cofactor">
    <cofactor evidence="1 14 15">
        <name>Zn(2+)</name>
        <dbReference type="ChEBI" id="CHEBI:29105"/>
    </cofactor>
</comment>
<dbReference type="CDD" id="cd01283">
    <property type="entry name" value="cytidine_deaminase"/>
    <property type="match status" value="1"/>
</dbReference>
<dbReference type="NCBIfam" id="NF004064">
    <property type="entry name" value="PRK05578.1"/>
    <property type="match status" value="1"/>
</dbReference>
<evidence type="ECO:0000256" key="7">
    <source>
        <dbReference type="ARBA" id="ARBA00022801"/>
    </source>
</evidence>
<keyword evidence="7 15" id="KW-0378">Hydrolase</keyword>
<feature type="domain" description="CMP/dCMP-type deaminase" evidence="16">
    <location>
        <begin position="21"/>
        <end position="147"/>
    </location>
</feature>
<keyword evidence="6 14" id="KW-0479">Metal-binding</keyword>
<dbReference type="InterPro" id="IPR016192">
    <property type="entry name" value="APOBEC/CMP_deaminase_Zn-bd"/>
</dbReference>
<dbReference type="NCBIfam" id="TIGR01354">
    <property type="entry name" value="cyt_deam_tetra"/>
    <property type="match status" value="1"/>
</dbReference>
<dbReference type="Gene3D" id="3.40.140.10">
    <property type="entry name" value="Cytidine Deaminase, domain 2"/>
    <property type="match status" value="1"/>
</dbReference>
<proteinExistence type="inferred from homology"/>
<evidence type="ECO:0000256" key="12">
    <source>
        <dbReference type="PIRSR" id="PIRSR606262-1"/>
    </source>
</evidence>
<dbReference type="Pfam" id="PF00383">
    <property type="entry name" value="dCMP_cyt_deam_1"/>
    <property type="match status" value="1"/>
</dbReference>
<name>A0A0J1FR68_9FIRM</name>
<evidence type="ECO:0000256" key="1">
    <source>
        <dbReference type="ARBA" id="ARBA00001947"/>
    </source>
</evidence>
<organism evidence="17 18">
    <name type="scientific">Desulfosporosinus acididurans</name>
    <dbReference type="NCBI Taxonomy" id="476652"/>
    <lineage>
        <taxon>Bacteria</taxon>
        <taxon>Bacillati</taxon>
        <taxon>Bacillota</taxon>
        <taxon>Clostridia</taxon>
        <taxon>Eubacteriales</taxon>
        <taxon>Desulfitobacteriaceae</taxon>
        <taxon>Desulfosporosinus</taxon>
    </lineage>
</organism>
<reference evidence="17 18" key="1">
    <citation type="submission" date="2015-06" db="EMBL/GenBank/DDBJ databases">
        <title>Draft genome of the moderately acidophilic sulfate reducer Candidatus Desulfosporosinus acididurans strain M1.</title>
        <authorList>
            <person name="Poehlein A."/>
            <person name="Petzsch P."/>
            <person name="Johnson B.D."/>
            <person name="Schloemann M."/>
            <person name="Daniel R."/>
            <person name="Muehling M."/>
        </authorList>
    </citation>
    <scope>NUCLEOTIDE SEQUENCE [LARGE SCALE GENOMIC DNA]</scope>
    <source>
        <strain evidence="17 18">M1</strain>
    </source>
</reference>
<comment type="function">
    <text evidence="2 15">This enzyme scavenges exogenous and endogenous cytidine and 2'-deoxycytidine for UMP synthesis.</text>
</comment>
<evidence type="ECO:0000256" key="14">
    <source>
        <dbReference type="PIRSR" id="PIRSR606262-3"/>
    </source>
</evidence>
<dbReference type="PATRIC" id="fig|476652.3.peg.2094"/>
<evidence type="ECO:0000256" key="15">
    <source>
        <dbReference type="RuleBase" id="RU364006"/>
    </source>
</evidence>
<dbReference type="InterPro" id="IPR006262">
    <property type="entry name" value="Cyt_deam_tetra"/>
</dbReference>
<sequence>MTLNQFESQPSVILESGISPQVREELISKAVAAYKQAYVPYSHYPVGAAALFSSGKIFSGCNVENASYGLTICAERNAVFQAVAQGERELKAIVVAVPTDEFPSPCGACRQVIREFAKDCLVILVNGRRETRWTTLGRLLPESFGPDFLSGTGLE</sequence>
<dbReference type="GO" id="GO:0008270">
    <property type="term" value="F:zinc ion binding"/>
    <property type="evidence" value="ECO:0007669"/>
    <property type="project" value="UniProtKB-UniRule"/>
</dbReference>
<comment type="catalytic activity">
    <reaction evidence="10 15">
        <text>2'-deoxycytidine + H2O + H(+) = 2'-deoxyuridine + NH4(+)</text>
        <dbReference type="Rhea" id="RHEA:13433"/>
        <dbReference type="ChEBI" id="CHEBI:15377"/>
        <dbReference type="ChEBI" id="CHEBI:15378"/>
        <dbReference type="ChEBI" id="CHEBI:15698"/>
        <dbReference type="ChEBI" id="CHEBI:16450"/>
        <dbReference type="ChEBI" id="CHEBI:28938"/>
        <dbReference type="EC" id="3.5.4.5"/>
    </reaction>
</comment>
<gene>
    <name evidence="17" type="primary">cdd</name>
    <name evidence="17" type="ORF">DEAC_c20230</name>
</gene>
<feature type="binding site" evidence="13">
    <location>
        <begin position="62"/>
        <end position="68"/>
    </location>
    <ligand>
        <name>substrate</name>
    </ligand>
</feature>
<protein>
    <recommendedName>
        <fullName evidence="5 15">Cytidine deaminase</fullName>
        <ecNumber evidence="4 15">3.5.4.5</ecNumber>
    </recommendedName>
    <alternativeName>
        <fullName evidence="9 15">Cytidine aminohydrolase</fullName>
    </alternativeName>
</protein>
<dbReference type="InterPro" id="IPR050202">
    <property type="entry name" value="Cyt/Deoxycyt_deaminase"/>
</dbReference>
<accession>A0A0J1FR68</accession>
<evidence type="ECO:0000256" key="13">
    <source>
        <dbReference type="PIRSR" id="PIRSR606262-2"/>
    </source>
</evidence>
<dbReference type="EC" id="3.5.4.5" evidence="4 15"/>
<keyword evidence="18" id="KW-1185">Reference proteome</keyword>
<dbReference type="SUPFAM" id="SSF53927">
    <property type="entry name" value="Cytidine deaminase-like"/>
    <property type="match status" value="1"/>
</dbReference>
<evidence type="ECO:0000256" key="8">
    <source>
        <dbReference type="ARBA" id="ARBA00022833"/>
    </source>
</evidence>
<evidence type="ECO:0000256" key="9">
    <source>
        <dbReference type="ARBA" id="ARBA00032005"/>
    </source>
</evidence>
<evidence type="ECO:0000256" key="6">
    <source>
        <dbReference type="ARBA" id="ARBA00022723"/>
    </source>
</evidence>
<dbReference type="FunFam" id="3.40.140.10:FF:000008">
    <property type="entry name" value="Cytidine deaminase"/>
    <property type="match status" value="1"/>
</dbReference>
<feature type="binding site" evidence="14">
    <location>
        <position position="106"/>
    </location>
    <ligand>
        <name>Zn(2+)</name>
        <dbReference type="ChEBI" id="CHEBI:29105"/>
        <note>catalytic</note>
    </ligand>
</feature>
<dbReference type="RefSeq" id="WP_083996047.1">
    <property type="nucleotide sequence ID" value="NZ_LDZY01000006.1"/>
</dbReference>
<feature type="binding site" evidence="14">
    <location>
        <position position="109"/>
    </location>
    <ligand>
        <name>Zn(2+)</name>
        <dbReference type="ChEBI" id="CHEBI:29105"/>
        <note>catalytic</note>
    </ligand>
</feature>
<evidence type="ECO:0000256" key="2">
    <source>
        <dbReference type="ARBA" id="ARBA00003949"/>
    </source>
</evidence>
<feature type="active site" description="Proton donor" evidence="12">
    <location>
        <position position="75"/>
    </location>
</feature>
<dbReference type="InterPro" id="IPR002125">
    <property type="entry name" value="CMP_dCMP_dom"/>
</dbReference>
<evidence type="ECO:0000256" key="10">
    <source>
        <dbReference type="ARBA" id="ARBA00049252"/>
    </source>
</evidence>
<dbReference type="GO" id="GO:0072527">
    <property type="term" value="P:pyrimidine-containing compound metabolic process"/>
    <property type="evidence" value="ECO:0007669"/>
    <property type="project" value="UniProtKB-ARBA"/>
</dbReference>
<dbReference type="PROSITE" id="PS51747">
    <property type="entry name" value="CYT_DCMP_DEAMINASES_2"/>
    <property type="match status" value="1"/>
</dbReference>
<dbReference type="GO" id="GO:0042802">
    <property type="term" value="F:identical protein binding"/>
    <property type="evidence" value="ECO:0007669"/>
    <property type="project" value="UniProtKB-ARBA"/>
</dbReference>
<dbReference type="Proteomes" id="UP000036356">
    <property type="component" value="Unassembled WGS sequence"/>
</dbReference>
<dbReference type="AlphaFoldDB" id="A0A0J1FR68"/>
<evidence type="ECO:0000313" key="17">
    <source>
        <dbReference type="EMBL" id="KLU65984.1"/>
    </source>
</evidence>
<dbReference type="InterPro" id="IPR016193">
    <property type="entry name" value="Cytidine_deaminase-like"/>
</dbReference>
<comment type="catalytic activity">
    <reaction evidence="11 15">
        <text>cytidine + H2O + H(+) = uridine + NH4(+)</text>
        <dbReference type="Rhea" id="RHEA:16069"/>
        <dbReference type="ChEBI" id="CHEBI:15377"/>
        <dbReference type="ChEBI" id="CHEBI:15378"/>
        <dbReference type="ChEBI" id="CHEBI:16704"/>
        <dbReference type="ChEBI" id="CHEBI:17562"/>
        <dbReference type="ChEBI" id="CHEBI:28938"/>
        <dbReference type="EC" id="3.5.4.5"/>
    </reaction>
</comment>
<evidence type="ECO:0000259" key="16">
    <source>
        <dbReference type="PROSITE" id="PS51747"/>
    </source>
</evidence>
<evidence type="ECO:0000313" key="18">
    <source>
        <dbReference type="Proteomes" id="UP000036356"/>
    </source>
</evidence>
<dbReference type="GO" id="GO:0004126">
    <property type="term" value="F:cytidine deaminase activity"/>
    <property type="evidence" value="ECO:0007669"/>
    <property type="project" value="UniProtKB-UniRule"/>
</dbReference>
<evidence type="ECO:0000256" key="3">
    <source>
        <dbReference type="ARBA" id="ARBA00006576"/>
    </source>
</evidence>
<dbReference type="EMBL" id="LDZY01000006">
    <property type="protein sequence ID" value="KLU65984.1"/>
    <property type="molecule type" value="Genomic_DNA"/>
</dbReference>
<dbReference type="PANTHER" id="PTHR11644">
    <property type="entry name" value="CYTIDINE DEAMINASE"/>
    <property type="match status" value="1"/>
</dbReference>
<evidence type="ECO:0000256" key="5">
    <source>
        <dbReference type="ARBA" id="ARBA00018266"/>
    </source>
</evidence>
<evidence type="ECO:0000256" key="4">
    <source>
        <dbReference type="ARBA" id="ARBA00012783"/>
    </source>
</evidence>
<dbReference type="PROSITE" id="PS00903">
    <property type="entry name" value="CYT_DCMP_DEAMINASES_1"/>
    <property type="match status" value="1"/>
</dbReference>
<comment type="caution">
    <text evidence="17">The sequence shown here is derived from an EMBL/GenBank/DDBJ whole genome shotgun (WGS) entry which is preliminary data.</text>
</comment>
<feature type="binding site" evidence="14">
    <location>
        <position position="73"/>
    </location>
    <ligand>
        <name>Zn(2+)</name>
        <dbReference type="ChEBI" id="CHEBI:29105"/>
        <note>catalytic</note>
    </ligand>
</feature>